<reference evidence="1 4" key="2">
    <citation type="submission" date="2023-06" db="EMBL/GenBank/DDBJ databases">
        <title>Acute promotion of culturable opportunistic pathogens and persistent increase of antibiotic resistance following antibiotic exposure in mouse gut microbiota.</title>
        <authorList>
            <person name="Li L."/>
            <person name="Wang B."/>
            <person name="Sun Y."/>
            <person name="Wang M."/>
            <person name="Xu H."/>
        </authorList>
    </citation>
    <scope>NUCLEOTIDE SEQUENCE [LARGE SCALE GENOMIC DNA]</scope>
    <source>
        <strain evidence="1 4">CRI2_2</strain>
    </source>
</reference>
<evidence type="ECO:0000313" key="3">
    <source>
        <dbReference type="Proteomes" id="UP000516696"/>
    </source>
</evidence>
<dbReference type="CDD" id="cd11535">
    <property type="entry name" value="NTP-PPase_SsMazG"/>
    <property type="match status" value="1"/>
</dbReference>
<proteinExistence type="predicted"/>
<name>A0A2K3QZ03_ENTGA</name>
<dbReference type="GO" id="GO:0047429">
    <property type="term" value="F:nucleoside triphosphate diphosphatase activity"/>
    <property type="evidence" value="ECO:0007669"/>
    <property type="project" value="InterPro"/>
</dbReference>
<dbReference type="EMBL" id="JASUBT010000005">
    <property type="protein sequence ID" value="MDL4935914.1"/>
    <property type="molecule type" value="Genomic_DNA"/>
</dbReference>
<evidence type="ECO:0000313" key="4">
    <source>
        <dbReference type="Proteomes" id="UP001241571"/>
    </source>
</evidence>
<protein>
    <submittedName>
        <fullName evidence="1">MazG-like family protein</fullName>
    </submittedName>
</protein>
<dbReference type="PANTHER" id="PTHR42702">
    <property type="entry name" value="NUCLEOTIDE PYROPHOSPHOHYDROLASE"/>
    <property type="match status" value="1"/>
</dbReference>
<dbReference type="EMBL" id="CP050485">
    <property type="protein sequence ID" value="QOG27228.1"/>
    <property type="molecule type" value="Genomic_DNA"/>
</dbReference>
<dbReference type="RefSeq" id="WP_103300020.1">
    <property type="nucleotide sequence ID" value="NZ_CP050485.1"/>
</dbReference>
<dbReference type="AlphaFoldDB" id="A0A2K3QZ03"/>
<dbReference type="Pfam" id="PF12643">
    <property type="entry name" value="MazG-like"/>
    <property type="match status" value="1"/>
</dbReference>
<evidence type="ECO:0000313" key="2">
    <source>
        <dbReference type="EMBL" id="QOG27228.1"/>
    </source>
</evidence>
<dbReference type="Proteomes" id="UP001241571">
    <property type="component" value="Unassembled WGS sequence"/>
</dbReference>
<dbReference type="SUPFAM" id="SSF101386">
    <property type="entry name" value="all-alpha NTP pyrophosphatases"/>
    <property type="match status" value="1"/>
</dbReference>
<organism evidence="1 4">
    <name type="scientific">Enterococcus gallinarum</name>
    <dbReference type="NCBI Taxonomy" id="1353"/>
    <lineage>
        <taxon>Bacteria</taxon>
        <taxon>Bacillati</taxon>
        <taxon>Bacillota</taxon>
        <taxon>Bacilli</taxon>
        <taxon>Lactobacillales</taxon>
        <taxon>Enterococcaceae</taxon>
        <taxon>Enterococcus</taxon>
    </lineage>
</organism>
<dbReference type="Proteomes" id="UP000516696">
    <property type="component" value="Chromosome"/>
</dbReference>
<sequence length="99" mass="11462">MNIRDMQKAIYQNKIDHQFNVTNIEKEFLSLYGEVAEAFDAYRKKQNVGEELADVAIYLLGLAEILSIDLDGEIQKKMKINQARHYTSYGNGYAKRIDE</sequence>
<dbReference type="PANTHER" id="PTHR42702:SF1">
    <property type="entry name" value="REGULATORY PROTEIN FOR BETA-LACTAMASE"/>
    <property type="match status" value="1"/>
</dbReference>
<accession>A0A2K3QZ03</accession>
<dbReference type="InterPro" id="IPR025984">
    <property type="entry name" value="DCTPP"/>
</dbReference>
<dbReference type="Gene3D" id="1.10.287.1080">
    <property type="entry name" value="MazG-like"/>
    <property type="match status" value="1"/>
</dbReference>
<gene>
    <name evidence="2" type="ORF">EGM181_08185</name>
    <name evidence="1" type="ORF">QRX88_09325</name>
</gene>
<dbReference type="GO" id="GO:0009143">
    <property type="term" value="P:nucleoside triphosphate catabolic process"/>
    <property type="evidence" value="ECO:0007669"/>
    <property type="project" value="InterPro"/>
</dbReference>
<evidence type="ECO:0000313" key="1">
    <source>
        <dbReference type="EMBL" id="MDL4935914.1"/>
    </source>
</evidence>
<reference evidence="2 3" key="1">
    <citation type="submission" date="2020-03" db="EMBL/GenBank/DDBJ databases">
        <title>Characterization of ganglioside-mimicking enterococci.</title>
        <authorList>
            <person name="Patry R.T."/>
            <person name="Nothaft H."/>
            <person name="Bridger R."/>
            <person name="Shajahan A."/>
            <person name="Huynh S."/>
            <person name="Sanchez S."/>
            <person name="Azadi P."/>
            <person name="Cooper K."/>
            <person name="Miller W.G."/>
            <person name="Parker C.T."/>
            <person name="Wells L."/>
            <person name="Szymanski C.M."/>
        </authorList>
    </citation>
    <scope>NUCLEOTIDE SEQUENCE [LARGE SCALE GENOMIC DNA]</scope>
    <source>
        <strain evidence="2 3">EGM181</strain>
    </source>
</reference>